<dbReference type="AlphaFoldDB" id="A0A379SFJ5"/>
<accession>A0A379SFJ5</accession>
<dbReference type="Proteomes" id="UP000254332">
    <property type="component" value="Unassembled WGS sequence"/>
</dbReference>
<dbReference type="EMBL" id="UGWQ01000004">
    <property type="protein sequence ID" value="SUG27838.1"/>
    <property type="molecule type" value="Genomic_DNA"/>
</dbReference>
<name>A0A379SFJ5_SALER</name>
<evidence type="ECO:0000313" key="1">
    <source>
        <dbReference type="EMBL" id="SUG27838.1"/>
    </source>
</evidence>
<sequence>MAAGAPKKRRLSLISAPVTGTAKHIIHDTGTEVGFTATGTPDNYRMATLRLTLQAEWVSGLVQRDKRRAVIQNVLRQLRGRQRSQRMALWFTHTIY</sequence>
<gene>
    <name evidence="1" type="ORF">NCTC10718_05169</name>
</gene>
<protein>
    <submittedName>
        <fullName evidence="1">Uncharacterized protein</fullName>
    </submittedName>
</protein>
<reference evidence="1 2" key="1">
    <citation type="submission" date="2018-06" db="EMBL/GenBank/DDBJ databases">
        <authorList>
            <consortium name="Pathogen Informatics"/>
            <person name="Doyle S."/>
        </authorList>
    </citation>
    <scope>NUCLEOTIDE SEQUENCE [LARGE SCALE GENOMIC DNA]</scope>
    <source>
        <strain evidence="1 2">NCTC10718</strain>
    </source>
</reference>
<proteinExistence type="predicted"/>
<evidence type="ECO:0000313" key="2">
    <source>
        <dbReference type="Proteomes" id="UP000254332"/>
    </source>
</evidence>
<organism evidence="1 2">
    <name type="scientific">Salmonella enterica</name>
    <name type="common">Salmonella choleraesuis</name>
    <dbReference type="NCBI Taxonomy" id="28901"/>
    <lineage>
        <taxon>Bacteria</taxon>
        <taxon>Pseudomonadati</taxon>
        <taxon>Pseudomonadota</taxon>
        <taxon>Gammaproteobacteria</taxon>
        <taxon>Enterobacterales</taxon>
        <taxon>Enterobacteriaceae</taxon>
        <taxon>Salmonella</taxon>
    </lineage>
</organism>